<proteinExistence type="predicted"/>
<organism evidence="2 3">
    <name type="scientific">Steinernema carpocapsae</name>
    <name type="common">Entomopathogenic nematode</name>
    <dbReference type="NCBI Taxonomy" id="34508"/>
    <lineage>
        <taxon>Eukaryota</taxon>
        <taxon>Metazoa</taxon>
        <taxon>Ecdysozoa</taxon>
        <taxon>Nematoda</taxon>
        <taxon>Chromadorea</taxon>
        <taxon>Rhabditida</taxon>
        <taxon>Tylenchina</taxon>
        <taxon>Panagrolaimomorpha</taxon>
        <taxon>Strongyloidoidea</taxon>
        <taxon>Steinernematidae</taxon>
        <taxon>Steinernema</taxon>
    </lineage>
</organism>
<dbReference type="EMBL" id="AZBU02000011">
    <property type="protein sequence ID" value="TKR61001.1"/>
    <property type="molecule type" value="Genomic_DNA"/>
</dbReference>
<reference evidence="2 3" key="1">
    <citation type="journal article" date="2015" name="Genome Biol.">
        <title>Comparative genomics of Steinernema reveals deeply conserved gene regulatory networks.</title>
        <authorList>
            <person name="Dillman A.R."/>
            <person name="Macchietto M."/>
            <person name="Porter C.F."/>
            <person name="Rogers A."/>
            <person name="Williams B."/>
            <person name="Antoshechkin I."/>
            <person name="Lee M.M."/>
            <person name="Goodwin Z."/>
            <person name="Lu X."/>
            <person name="Lewis E.E."/>
            <person name="Goodrich-Blair H."/>
            <person name="Stock S.P."/>
            <person name="Adams B.J."/>
            <person name="Sternberg P.W."/>
            <person name="Mortazavi A."/>
        </authorList>
    </citation>
    <scope>NUCLEOTIDE SEQUENCE [LARGE SCALE GENOMIC DNA]</scope>
    <source>
        <strain evidence="2 3">ALL</strain>
    </source>
</reference>
<feature type="compositionally biased region" description="Acidic residues" evidence="1">
    <location>
        <begin position="260"/>
        <end position="287"/>
    </location>
</feature>
<keyword evidence="3" id="KW-1185">Reference proteome</keyword>
<name>A0A4U5LXN2_STECR</name>
<feature type="compositionally biased region" description="Basic and acidic residues" evidence="1">
    <location>
        <begin position="250"/>
        <end position="259"/>
    </location>
</feature>
<reference evidence="2 3" key="2">
    <citation type="journal article" date="2019" name="G3 (Bethesda)">
        <title>Hybrid Assembly of the Genome of the Entomopathogenic Nematode Steinernema carpocapsae Identifies the X-Chromosome.</title>
        <authorList>
            <person name="Serra L."/>
            <person name="Macchietto M."/>
            <person name="Macias-Munoz A."/>
            <person name="McGill C.J."/>
            <person name="Rodriguez I.M."/>
            <person name="Rodriguez B."/>
            <person name="Murad R."/>
            <person name="Mortazavi A."/>
        </authorList>
    </citation>
    <scope>NUCLEOTIDE SEQUENCE [LARGE SCALE GENOMIC DNA]</scope>
    <source>
        <strain evidence="2 3">ALL</strain>
    </source>
</reference>
<sequence>MAGTHQEISAEQEEALKHVPEASKRETLRVLIAQRKQIHERLDELEMGFGDNEEEDAQAYEDNFARYDRLQANLVLVERRLKDYAIPFEDVNQKQRERMEDEKGPIKVDFSGIPQLDAWLENFVNTEPKRNIASGGIAVTKYSRPTVKDILEGLEEVKAKALGSGDGEVLNLAKEHVGESQEKFAIDIISKISEMFKKHESSRIDLMCQAYQEQYRMPEAAVEEPPEFKASTSEATPISVAAGIEAIKEAIESGEIERGTDDDEGDDLEIAEEDEDQEDEEEREEQGEEKKTEEEDAMETGEGTKLAEDQSAEDVEDKGAKEAEEQVSEDVTMETEEEDIIYLSDDSAEEDEDEVEVITLD</sequence>
<comment type="caution">
    <text evidence="2">The sequence shown here is derived from an EMBL/GenBank/DDBJ whole genome shotgun (WGS) entry which is preliminary data.</text>
</comment>
<accession>A0A4U5LXN2</accession>
<evidence type="ECO:0000313" key="2">
    <source>
        <dbReference type="EMBL" id="TKR61001.1"/>
    </source>
</evidence>
<protein>
    <submittedName>
        <fullName evidence="2">Uncharacterized protein</fullName>
    </submittedName>
</protein>
<gene>
    <name evidence="2" type="ORF">L596_028173</name>
</gene>
<dbReference type="AlphaFoldDB" id="A0A4U5LXN2"/>
<evidence type="ECO:0000256" key="1">
    <source>
        <dbReference type="SAM" id="MobiDB-lite"/>
    </source>
</evidence>
<feature type="region of interest" description="Disordered" evidence="1">
    <location>
        <begin position="250"/>
        <end position="361"/>
    </location>
</feature>
<feature type="region of interest" description="Disordered" evidence="1">
    <location>
        <begin position="1"/>
        <end position="20"/>
    </location>
</feature>
<evidence type="ECO:0000313" key="3">
    <source>
        <dbReference type="Proteomes" id="UP000298663"/>
    </source>
</evidence>
<feature type="compositionally biased region" description="Acidic residues" evidence="1">
    <location>
        <begin position="325"/>
        <end position="361"/>
    </location>
</feature>
<dbReference type="Proteomes" id="UP000298663">
    <property type="component" value="Unassembled WGS sequence"/>
</dbReference>